<evidence type="ECO:0000256" key="3">
    <source>
        <dbReference type="ARBA" id="ARBA00022737"/>
    </source>
</evidence>
<reference evidence="6 7" key="1">
    <citation type="submission" date="2020-10" db="EMBL/GenBank/DDBJ databases">
        <title>The Coptis chinensis genome and diversification of protoberbering-type alkaloids.</title>
        <authorList>
            <person name="Wang B."/>
            <person name="Shu S."/>
            <person name="Song C."/>
            <person name="Liu Y."/>
        </authorList>
    </citation>
    <scope>NUCLEOTIDE SEQUENCE [LARGE SCALE GENOMIC DNA]</scope>
    <source>
        <strain evidence="6">HL-2020</strain>
        <tissue evidence="6">Leaf</tissue>
    </source>
</reference>
<gene>
    <name evidence="6" type="ORF">IFM89_036123</name>
</gene>
<evidence type="ECO:0000313" key="6">
    <source>
        <dbReference type="EMBL" id="KAF9603422.1"/>
    </source>
</evidence>
<dbReference type="InterPro" id="IPR002048">
    <property type="entry name" value="EF_hand_dom"/>
</dbReference>
<dbReference type="OrthoDB" id="1484423at2759"/>
<accession>A0A835HS33</accession>
<dbReference type="Proteomes" id="UP000631114">
    <property type="component" value="Unassembled WGS sequence"/>
</dbReference>
<keyword evidence="4" id="KW-0106">Calcium</keyword>
<dbReference type="Pfam" id="PF00036">
    <property type="entry name" value="EF-hand_1"/>
    <property type="match status" value="1"/>
</dbReference>
<protein>
    <recommendedName>
        <fullName evidence="5">EF-hand domain-containing protein</fullName>
    </recommendedName>
</protein>
<keyword evidence="7" id="KW-1185">Reference proteome</keyword>
<dbReference type="InterPro" id="IPR011992">
    <property type="entry name" value="EF-hand-dom_pair"/>
</dbReference>
<dbReference type="PROSITE" id="PS00018">
    <property type="entry name" value="EF_HAND_1"/>
    <property type="match status" value="1"/>
</dbReference>
<dbReference type="EMBL" id="JADFTS010000006">
    <property type="protein sequence ID" value="KAF9603422.1"/>
    <property type="molecule type" value="Genomic_DNA"/>
</dbReference>
<dbReference type="SMART" id="SM00054">
    <property type="entry name" value="EFh"/>
    <property type="match status" value="1"/>
</dbReference>
<comment type="similarity">
    <text evidence="1">Belongs to the calmodulin family.</text>
</comment>
<comment type="caution">
    <text evidence="6">The sequence shown here is derived from an EMBL/GenBank/DDBJ whole genome shotgun (WGS) entry which is preliminary data.</text>
</comment>
<name>A0A835HS33_9MAGN</name>
<evidence type="ECO:0000256" key="4">
    <source>
        <dbReference type="ARBA" id="ARBA00022837"/>
    </source>
</evidence>
<dbReference type="SUPFAM" id="SSF47473">
    <property type="entry name" value="EF-hand"/>
    <property type="match status" value="1"/>
</dbReference>
<organism evidence="6 7">
    <name type="scientific">Coptis chinensis</name>
    <dbReference type="NCBI Taxonomy" id="261450"/>
    <lineage>
        <taxon>Eukaryota</taxon>
        <taxon>Viridiplantae</taxon>
        <taxon>Streptophyta</taxon>
        <taxon>Embryophyta</taxon>
        <taxon>Tracheophyta</taxon>
        <taxon>Spermatophyta</taxon>
        <taxon>Magnoliopsida</taxon>
        <taxon>Ranunculales</taxon>
        <taxon>Ranunculaceae</taxon>
        <taxon>Coptidoideae</taxon>
        <taxon>Coptis</taxon>
    </lineage>
</organism>
<evidence type="ECO:0000259" key="5">
    <source>
        <dbReference type="PROSITE" id="PS50222"/>
    </source>
</evidence>
<dbReference type="Gene3D" id="1.10.238.10">
    <property type="entry name" value="EF-hand"/>
    <property type="match status" value="1"/>
</dbReference>
<dbReference type="PROSITE" id="PS50222">
    <property type="entry name" value="EF_HAND_2"/>
    <property type="match status" value="1"/>
</dbReference>
<sequence>MASFLLQLKLACYDQPWRKLTDEEVDEMIREADVDGDGQINYEEFVKVMMAKNFVIMNYLWKGYLVGVVLNQESQARLIDHPPQIDHEHLFLLCLVLAQLKRLKEMLMEPHWKMSFLLQVSYTSWFLDAFNYAIAMEMDVLNLNIGGPDYLDLPFVEKEPLKTVKGRQLLLILICVPVSTGNIKSKLDGELVN</sequence>
<feature type="domain" description="EF-hand" evidence="5">
    <location>
        <begin position="20"/>
        <end position="55"/>
    </location>
</feature>
<dbReference type="CDD" id="cd00051">
    <property type="entry name" value="EFh"/>
    <property type="match status" value="1"/>
</dbReference>
<keyword evidence="2" id="KW-0479">Metal-binding</keyword>
<dbReference type="GO" id="GO:0005509">
    <property type="term" value="F:calcium ion binding"/>
    <property type="evidence" value="ECO:0007669"/>
    <property type="project" value="InterPro"/>
</dbReference>
<evidence type="ECO:0000256" key="2">
    <source>
        <dbReference type="ARBA" id="ARBA00022723"/>
    </source>
</evidence>
<evidence type="ECO:0000313" key="7">
    <source>
        <dbReference type="Proteomes" id="UP000631114"/>
    </source>
</evidence>
<evidence type="ECO:0000256" key="1">
    <source>
        <dbReference type="ARBA" id="ARBA00009763"/>
    </source>
</evidence>
<dbReference type="InterPro" id="IPR018247">
    <property type="entry name" value="EF_Hand_1_Ca_BS"/>
</dbReference>
<dbReference type="AlphaFoldDB" id="A0A835HS33"/>
<dbReference type="FunFam" id="1.10.238.10:FF:000034">
    <property type="entry name" value="Calmodulin"/>
    <property type="match status" value="1"/>
</dbReference>
<keyword evidence="3" id="KW-0677">Repeat</keyword>
<proteinExistence type="inferred from homology"/>